<dbReference type="PANTHER" id="PTHR11228">
    <property type="entry name" value="RADICAL SAM DOMAIN PROTEIN"/>
    <property type="match status" value="1"/>
</dbReference>
<dbReference type="CDD" id="cd01335">
    <property type="entry name" value="Radical_SAM"/>
    <property type="match status" value="1"/>
</dbReference>
<dbReference type="Proteomes" id="UP001595859">
    <property type="component" value="Unassembled WGS sequence"/>
</dbReference>
<dbReference type="SFLD" id="SFLDG01067">
    <property type="entry name" value="SPASM/twitch_domain_containing"/>
    <property type="match status" value="1"/>
</dbReference>
<evidence type="ECO:0000259" key="5">
    <source>
        <dbReference type="PROSITE" id="PS51918"/>
    </source>
</evidence>
<dbReference type="InterPro" id="IPR013785">
    <property type="entry name" value="Aldolase_TIM"/>
</dbReference>
<keyword evidence="7" id="KW-1185">Reference proteome</keyword>
<protein>
    <submittedName>
        <fullName evidence="6">Radical SAM protein</fullName>
    </submittedName>
</protein>
<dbReference type="EMBL" id="JBHSIS010000003">
    <property type="protein sequence ID" value="MFC4853580.1"/>
    <property type="molecule type" value="Genomic_DNA"/>
</dbReference>
<dbReference type="Pfam" id="PF04055">
    <property type="entry name" value="Radical_SAM"/>
    <property type="match status" value="1"/>
</dbReference>
<sequence length="250" mass="27794">MTRRCNAACSFCQAPNTSRVELSVAQIGTVAERLAAASVRSLKVSGGEPTTRADLPEIIHTTATSGLRPVVITNGISLDSTVLDMMVAHDAEFKFSIHRPDARNDRVLRVRAFDRVLANLATCRRRHIAFSLNTVVTSRTVDMMAAMTEFAAAQGARKISFIPVVPRGRAVRSGDHIDEDRLREVHRRVETLRGTYSGRLLVRCIDIRHHDYWIVENDGALWIERAREGLDVRVCGLNELIGLPGRTVEK</sequence>
<dbReference type="InterPro" id="IPR007197">
    <property type="entry name" value="rSAM"/>
</dbReference>
<dbReference type="SFLD" id="SFLDS00029">
    <property type="entry name" value="Radical_SAM"/>
    <property type="match status" value="1"/>
</dbReference>
<organism evidence="6 7">
    <name type="scientific">Actinophytocola glycyrrhizae</name>
    <dbReference type="NCBI Taxonomy" id="2044873"/>
    <lineage>
        <taxon>Bacteria</taxon>
        <taxon>Bacillati</taxon>
        <taxon>Actinomycetota</taxon>
        <taxon>Actinomycetes</taxon>
        <taxon>Pseudonocardiales</taxon>
        <taxon>Pseudonocardiaceae</taxon>
    </lineage>
</organism>
<name>A0ABV9RW64_9PSEU</name>
<reference evidence="7" key="1">
    <citation type="journal article" date="2019" name="Int. J. Syst. Evol. Microbiol.">
        <title>The Global Catalogue of Microorganisms (GCM) 10K type strain sequencing project: providing services to taxonomists for standard genome sequencing and annotation.</title>
        <authorList>
            <consortium name="The Broad Institute Genomics Platform"/>
            <consortium name="The Broad Institute Genome Sequencing Center for Infectious Disease"/>
            <person name="Wu L."/>
            <person name="Ma J."/>
        </authorList>
    </citation>
    <scope>NUCLEOTIDE SEQUENCE [LARGE SCALE GENOMIC DNA]</scope>
    <source>
        <strain evidence="7">ZS-22-S1</strain>
    </source>
</reference>
<keyword evidence="2" id="KW-0479">Metal-binding</keyword>
<accession>A0ABV9RW64</accession>
<keyword evidence="4" id="KW-0411">Iron-sulfur</keyword>
<evidence type="ECO:0000313" key="6">
    <source>
        <dbReference type="EMBL" id="MFC4853580.1"/>
    </source>
</evidence>
<evidence type="ECO:0000313" key="7">
    <source>
        <dbReference type="Proteomes" id="UP001595859"/>
    </source>
</evidence>
<dbReference type="InterPro" id="IPR050377">
    <property type="entry name" value="Radical_SAM_PqqE_MftC-like"/>
</dbReference>
<evidence type="ECO:0000256" key="4">
    <source>
        <dbReference type="ARBA" id="ARBA00023014"/>
    </source>
</evidence>
<evidence type="ECO:0000256" key="3">
    <source>
        <dbReference type="ARBA" id="ARBA00023004"/>
    </source>
</evidence>
<gene>
    <name evidence="6" type="ORF">ACFPCV_08680</name>
</gene>
<feature type="domain" description="Radical SAM core" evidence="5">
    <location>
        <begin position="1"/>
        <end position="199"/>
    </location>
</feature>
<dbReference type="SUPFAM" id="SSF102114">
    <property type="entry name" value="Radical SAM enzymes"/>
    <property type="match status" value="1"/>
</dbReference>
<dbReference type="PANTHER" id="PTHR11228:SF7">
    <property type="entry name" value="PQQA PEPTIDE CYCLASE"/>
    <property type="match status" value="1"/>
</dbReference>
<evidence type="ECO:0000256" key="2">
    <source>
        <dbReference type="ARBA" id="ARBA00022723"/>
    </source>
</evidence>
<proteinExistence type="predicted"/>
<dbReference type="PROSITE" id="PS51918">
    <property type="entry name" value="RADICAL_SAM"/>
    <property type="match status" value="1"/>
</dbReference>
<dbReference type="RefSeq" id="WP_378055526.1">
    <property type="nucleotide sequence ID" value="NZ_JBHSIS010000003.1"/>
</dbReference>
<evidence type="ECO:0000256" key="1">
    <source>
        <dbReference type="ARBA" id="ARBA00022691"/>
    </source>
</evidence>
<keyword evidence="3" id="KW-0408">Iron</keyword>
<dbReference type="InterPro" id="IPR058240">
    <property type="entry name" value="rSAM_sf"/>
</dbReference>
<dbReference type="Gene3D" id="3.20.20.70">
    <property type="entry name" value="Aldolase class I"/>
    <property type="match status" value="1"/>
</dbReference>
<keyword evidence="1" id="KW-0949">S-adenosyl-L-methionine</keyword>
<comment type="caution">
    <text evidence="6">The sequence shown here is derived from an EMBL/GenBank/DDBJ whole genome shotgun (WGS) entry which is preliminary data.</text>
</comment>